<name>A0A0C3Q020_9AGAM</name>
<evidence type="ECO:0000313" key="1">
    <source>
        <dbReference type="EMBL" id="KIO15611.1"/>
    </source>
</evidence>
<sequence>MPLLVVVWETLLPFPPLFGRCHPPPGGSLSLHLGLAALLQALGIGKRIEVSRMSAP</sequence>
<reference evidence="1 2" key="1">
    <citation type="submission" date="2014-04" db="EMBL/GenBank/DDBJ databases">
        <authorList>
            <consortium name="DOE Joint Genome Institute"/>
            <person name="Kuo A."/>
            <person name="Girlanda M."/>
            <person name="Perotto S."/>
            <person name="Kohler A."/>
            <person name="Nagy L.G."/>
            <person name="Floudas D."/>
            <person name="Copeland A."/>
            <person name="Barry K.W."/>
            <person name="Cichocki N."/>
            <person name="Veneault-Fourrey C."/>
            <person name="LaButti K."/>
            <person name="Lindquist E.A."/>
            <person name="Lipzen A."/>
            <person name="Lundell T."/>
            <person name="Morin E."/>
            <person name="Murat C."/>
            <person name="Sun H."/>
            <person name="Tunlid A."/>
            <person name="Henrissat B."/>
            <person name="Grigoriev I.V."/>
            <person name="Hibbett D.S."/>
            <person name="Martin F."/>
            <person name="Nordberg H.P."/>
            <person name="Cantor M.N."/>
            <person name="Hua S.X."/>
        </authorList>
    </citation>
    <scope>NUCLEOTIDE SEQUENCE [LARGE SCALE GENOMIC DNA]</scope>
    <source>
        <strain evidence="1 2">MUT 4182</strain>
    </source>
</reference>
<evidence type="ECO:0000313" key="2">
    <source>
        <dbReference type="Proteomes" id="UP000054248"/>
    </source>
</evidence>
<dbReference type="Proteomes" id="UP000054248">
    <property type="component" value="Unassembled WGS sequence"/>
</dbReference>
<gene>
    <name evidence="1" type="ORF">M407DRAFT_34799</name>
</gene>
<reference evidence="2" key="2">
    <citation type="submission" date="2015-01" db="EMBL/GenBank/DDBJ databases">
        <title>Evolutionary Origins and Diversification of the Mycorrhizal Mutualists.</title>
        <authorList>
            <consortium name="DOE Joint Genome Institute"/>
            <consortium name="Mycorrhizal Genomics Consortium"/>
            <person name="Kohler A."/>
            <person name="Kuo A."/>
            <person name="Nagy L.G."/>
            <person name="Floudas D."/>
            <person name="Copeland A."/>
            <person name="Barry K.W."/>
            <person name="Cichocki N."/>
            <person name="Veneault-Fourrey C."/>
            <person name="LaButti K."/>
            <person name="Lindquist E.A."/>
            <person name="Lipzen A."/>
            <person name="Lundell T."/>
            <person name="Morin E."/>
            <person name="Murat C."/>
            <person name="Riley R."/>
            <person name="Ohm R."/>
            <person name="Sun H."/>
            <person name="Tunlid A."/>
            <person name="Henrissat B."/>
            <person name="Grigoriev I.V."/>
            <person name="Hibbett D.S."/>
            <person name="Martin F."/>
        </authorList>
    </citation>
    <scope>NUCLEOTIDE SEQUENCE [LARGE SCALE GENOMIC DNA]</scope>
    <source>
        <strain evidence="2">MUT 4182</strain>
    </source>
</reference>
<dbReference type="HOGENOM" id="CLU_3015945_0_0_1"/>
<keyword evidence="2" id="KW-1185">Reference proteome</keyword>
<protein>
    <submittedName>
        <fullName evidence="1">Uncharacterized protein</fullName>
    </submittedName>
</protein>
<dbReference type="EMBL" id="KN823922">
    <property type="protein sequence ID" value="KIO15611.1"/>
    <property type="molecule type" value="Genomic_DNA"/>
</dbReference>
<proteinExistence type="predicted"/>
<organism evidence="1 2">
    <name type="scientific">Tulasnella calospora MUT 4182</name>
    <dbReference type="NCBI Taxonomy" id="1051891"/>
    <lineage>
        <taxon>Eukaryota</taxon>
        <taxon>Fungi</taxon>
        <taxon>Dikarya</taxon>
        <taxon>Basidiomycota</taxon>
        <taxon>Agaricomycotina</taxon>
        <taxon>Agaricomycetes</taxon>
        <taxon>Cantharellales</taxon>
        <taxon>Tulasnellaceae</taxon>
        <taxon>Tulasnella</taxon>
    </lineage>
</organism>
<accession>A0A0C3Q020</accession>
<dbReference type="AlphaFoldDB" id="A0A0C3Q020"/>